<dbReference type="EMBL" id="AYKW01000007">
    <property type="protein sequence ID" value="PIL33572.1"/>
    <property type="molecule type" value="Genomic_DNA"/>
</dbReference>
<accession>A0A2G8SII1</accession>
<dbReference type="AlphaFoldDB" id="A0A2G8SII1"/>
<protein>
    <submittedName>
        <fullName evidence="1">Uncharacterized protein</fullName>
    </submittedName>
</protein>
<gene>
    <name evidence="1" type="ORF">GSI_04195</name>
</gene>
<name>A0A2G8SII1_9APHY</name>
<proteinExistence type="predicted"/>
<evidence type="ECO:0000313" key="1">
    <source>
        <dbReference type="EMBL" id="PIL33572.1"/>
    </source>
</evidence>
<comment type="caution">
    <text evidence="1">The sequence shown here is derived from an EMBL/GenBank/DDBJ whole genome shotgun (WGS) entry which is preliminary data.</text>
</comment>
<dbReference type="Proteomes" id="UP000230002">
    <property type="component" value="Unassembled WGS sequence"/>
</dbReference>
<dbReference type="OrthoDB" id="2734493at2759"/>
<evidence type="ECO:0000313" key="2">
    <source>
        <dbReference type="Proteomes" id="UP000230002"/>
    </source>
</evidence>
<sequence>MHALEAHWKPSKIRTHYLLMHMLYGDRLVRPTPSPFEVEAVEVISHADMRCKADWSRYSDDKDGAE</sequence>
<reference evidence="1 2" key="1">
    <citation type="journal article" date="2015" name="Sci. Rep.">
        <title>Chromosome-level genome map provides insights into diverse defense mechanisms in the medicinal fungus Ganoderma sinense.</title>
        <authorList>
            <person name="Zhu Y."/>
            <person name="Xu J."/>
            <person name="Sun C."/>
            <person name="Zhou S."/>
            <person name="Xu H."/>
            <person name="Nelson D.R."/>
            <person name="Qian J."/>
            <person name="Song J."/>
            <person name="Luo H."/>
            <person name="Xiang L."/>
            <person name="Li Y."/>
            <person name="Xu Z."/>
            <person name="Ji A."/>
            <person name="Wang L."/>
            <person name="Lu S."/>
            <person name="Hayward A."/>
            <person name="Sun W."/>
            <person name="Li X."/>
            <person name="Schwartz D.C."/>
            <person name="Wang Y."/>
            <person name="Chen S."/>
        </authorList>
    </citation>
    <scope>NUCLEOTIDE SEQUENCE [LARGE SCALE GENOMIC DNA]</scope>
    <source>
        <strain evidence="1 2">ZZ0214-1</strain>
    </source>
</reference>
<organism evidence="1 2">
    <name type="scientific">Ganoderma sinense ZZ0214-1</name>
    <dbReference type="NCBI Taxonomy" id="1077348"/>
    <lineage>
        <taxon>Eukaryota</taxon>
        <taxon>Fungi</taxon>
        <taxon>Dikarya</taxon>
        <taxon>Basidiomycota</taxon>
        <taxon>Agaricomycotina</taxon>
        <taxon>Agaricomycetes</taxon>
        <taxon>Polyporales</taxon>
        <taxon>Polyporaceae</taxon>
        <taxon>Ganoderma</taxon>
    </lineage>
</organism>
<keyword evidence="2" id="KW-1185">Reference proteome</keyword>